<evidence type="ECO:0000256" key="7">
    <source>
        <dbReference type="ARBA" id="ARBA00022741"/>
    </source>
</evidence>
<dbReference type="InterPro" id="IPR006121">
    <property type="entry name" value="HMA_dom"/>
</dbReference>
<dbReference type="Pfam" id="PF00122">
    <property type="entry name" value="E1-E2_ATPase"/>
    <property type="match status" value="1"/>
</dbReference>
<dbReference type="InterPro" id="IPR018303">
    <property type="entry name" value="ATPase_P-typ_P_site"/>
</dbReference>
<dbReference type="KEGG" id="lak:106175926"/>
<dbReference type="InterPro" id="IPR006122">
    <property type="entry name" value="HMA_Cu_ion-bd"/>
</dbReference>
<dbReference type="CDD" id="cd02094">
    <property type="entry name" value="P-type_ATPase_Cu-like"/>
    <property type="match status" value="1"/>
</dbReference>
<comment type="subcellular location">
    <subcellularLocation>
        <location evidence="1">Golgi apparatus</location>
        <location evidence="1">trans-Golgi network membrane</location>
        <topology evidence="1">Multi-pass membrane protein</topology>
    </subcellularLocation>
    <subcellularLocation>
        <location evidence="15">Membrane</location>
    </subcellularLocation>
</comment>
<dbReference type="FunFam" id="2.70.150.10:FF:000002">
    <property type="entry name" value="Copper-transporting ATPase 1, putative"/>
    <property type="match status" value="1"/>
</dbReference>
<feature type="transmembrane region" description="Helical" evidence="15">
    <location>
        <begin position="793"/>
        <end position="813"/>
    </location>
</feature>
<keyword evidence="3" id="KW-0813">Transport</keyword>
<evidence type="ECO:0000256" key="6">
    <source>
        <dbReference type="ARBA" id="ARBA00022737"/>
    </source>
</evidence>
<dbReference type="InterPro" id="IPR008250">
    <property type="entry name" value="ATPase_P-typ_transduc_dom_A_sf"/>
</dbReference>
<dbReference type="Gene3D" id="3.40.50.1000">
    <property type="entry name" value="HAD superfamily/HAD-like"/>
    <property type="match status" value="1"/>
</dbReference>
<dbReference type="InterPro" id="IPR023299">
    <property type="entry name" value="ATPase_P-typ_cyto_dom_N"/>
</dbReference>
<keyword evidence="14 15" id="KW-0472">Membrane</keyword>
<keyword evidence="6" id="KW-0677">Repeat</keyword>
<keyword evidence="8" id="KW-0187">Copper transport</keyword>
<evidence type="ECO:0000256" key="8">
    <source>
        <dbReference type="ARBA" id="ARBA00022796"/>
    </source>
</evidence>
<keyword evidence="11 15" id="KW-1133">Transmembrane helix</keyword>
<evidence type="ECO:0000256" key="4">
    <source>
        <dbReference type="ARBA" id="ARBA00022692"/>
    </source>
</evidence>
<feature type="domain" description="HMA" evidence="17">
    <location>
        <begin position="417"/>
        <end position="483"/>
    </location>
</feature>
<dbReference type="Pfam" id="PF00403">
    <property type="entry name" value="HMA"/>
    <property type="match status" value="8"/>
</dbReference>
<keyword evidence="7 15" id="KW-0547">Nucleotide-binding</keyword>
<evidence type="ECO:0000256" key="10">
    <source>
        <dbReference type="ARBA" id="ARBA00022967"/>
    </source>
</evidence>
<evidence type="ECO:0000256" key="3">
    <source>
        <dbReference type="ARBA" id="ARBA00022448"/>
    </source>
</evidence>
<dbReference type="GO" id="GO:0005802">
    <property type="term" value="C:trans-Golgi network"/>
    <property type="evidence" value="ECO:0007669"/>
    <property type="project" value="UniProtKB-ARBA"/>
</dbReference>
<feature type="transmembrane region" description="Helical" evidence="15">
    <location>
        <begin position="1027"/>
        <end position="1051"/>
    </location>
</feature>
<keyword evidence="13" id="KW-0406">Ion transport</keyword>
<feature type="domain" description="HMA" evidence="17">
    <location>
        <begin position="3"/>
        <end position="69"/>
    </location>
</feature>
<feature type="domain" description="HMA" evidence="17">
    <location>
        <begin position="612"/>
        <end position="678"/>
    </location>
</feature>
<dbReference type="FunFam" id="3.40.50.1000:FF:000031">
    <property type="entry name" value="Probable copper-transporting ATPase HMA5"/>
    <property type="match status" value="1"/>
</dbReference>
<dbReference type="GO" id="GO:0016020">
    <property type="term" value="C:membrane"/>
    <property type="evidence" value="ECO:0007669"/>
    <property type="project" value="UniProtKB-SubCell"/>
</dbReference>
<dbReference type="CDD" id="cd00371">
    <property type="entry name" value="HMA"/>
    <property type="match status" value="8"/>
</dbReference>
<dbReference type="FunCoup" id="A0A1S3JT41">
    <property type="interactions" value="1668"/>
</dbReference>
<keyword evidence="9 15" id="KW-0067">ATP-binding</keyword>
<dbReference type="SFLD" id="SFLDS00003">
    <property type="entry name" value="Haloacid_Dehalogenase"/>
    <property type="match status" value="1"/>
</dbReference>
<dbReference type="SFLD" id="SFLDF00027">
    <property type="entry name" value="p-type_atpase"/>
    <property type="match status" value="1"/>
</dbReference>
<dbReference type="SUPFAM" id="SSF81665">
    <property type="entry name" value="Calcium ATPase, transmembrane domain M"/>
    <property type="match status" value="1"/>
</dbReference>
<feature type="domain" description="HMA" evidence="17">
    <location>
        <begin position="244"/>
        <end position="310"/>
    </location>
</feature>
<dbReference type="PRINTS" id="PR00942">
    <property type="entry name" value="CUATPASEI"/>
</dbReference>
<dbReference type="PROSITE" id="PS01047">
    <property type="entry name" value="HMA_1"/>
    <property type="match status" value="5"/>
</dbReference>
<dbReference type="Pfam" id="PF00702">
    <property type="entry name" value="Hydrolase"/>
    <property type="match status" value="1"/>
</dbReference>
<dbReference type="InterPro" id="IPR001757">
    <property type="entry name" value="P_typ_ATPase"/>
</dbReference>
<dbReference type="EC" id="7.2.2.8" evidence="2"/>
<keyword evidence="18" id="KW-1185">Reference proteome</keyword>
<name>A0A1S3JT41_LINAN</name>
<dbReference type="FunFam" id="3.40.1110.10:FF:000023">
    <property type="entry name" value="Copper-transporting ATPase 1, putative"/>
    <property type="match status" value="1"/>
</dbReference>
<dbReference type="PANTHER" id="PTHR46594:SF4">
    <property type="entry name" value="P-TYPE CATION-TRANSPORTING ATPASE"/>
    <property type="match status" value="1"/>
</dbReference>
<dbReference type="NCBIfam" id="TIGR01525">
    <property type="entry name" value="ATPase-IB_hvy"/>
    <property type="match status" value="1"/>
</dbReference>
<evidence type="ECO:0000256" key="9">
    <source>
        <dbReference type="ARBA" id="ARBA00022840"/>
    </source>
</evidence>
<dbReference type="GO" id="GO:0005507">
    <property type="term" value="F:copper ion binding"/>
    <property type="evidence" value="ECO:0007669"/>
    <property type="project" value="InterPro"/>
</dbReference>
<dbReference type="Gene3D" id="3.30.70.100">
    <property type="match status" value="8"/>
</dbReference>
<evidence type="ECO:0000259" key="17">
    <source>
        <dbReference type="PROSITE" id="PS50846"/>
    </source>
</evidence>
<dbReference type="FunFam" id="3.30.70.100:FF:000001">
    <property type="entry name" value="ATPase copper transporting beta"/>
    <property type="match status" value="8"/>
</dbReference>
<dbReference type="OrthoDB" id="432719at2759"/>
<organism evidence="18 19">
    <name type="scientific">Lingula anatina</name>
    <name type="common">Brachiopod</name>
    <name type="synonym">Lingula unguis</name>
    <dbReference type="NCBI Taxonomy" id="7574"/>
    <lineage>
        <taxon>Eukaryota</taxon>
        <taxon>Metazoa</taxon>
        <taxon>Spiralia</taxon>
        <taxon>Lophotrochozoa</taxon>
        <taxon>Brachiopoda</taxon>
        <taxon>Linguliformea</taxon>
        <taxon>Lingulata</taxon>
        <taxon>Lingulida</taxon>
        <taxon>Linguloidea</taxon>
        <taxon>Lingulidae</taxon>
        <taxon>Lingula</taxon>
    </lineage>
</organism>
<evidence type="ECO:0000256" key="12">
    <source>
        <dbReference type="ARBA" id="ARBA00023008"/>
    </source>
</evidence>
<dbReference type="NCBIfam" id="TIGR01494">
    <property type="entry name" value="ATPase_P-type"/>
    <property type="match status" value="2"/>
</dbReference>
<evidence type="ECO:0000256" key="5">
    <source>
        <dbReference type="ARBA" id="ARBA00022723"/>
    </source>
</evidence>
<dbReference type="SUPFAM" id="SSF56784">
    <property type="entry name" value="HAD-like"/>
    <property type="match status" value="1"/>
</dbReference>
<evidence type="ECO:0000313" key="18">
    <source>
        <dbReference type="Proteomes" id="UP000085678"/>
    </source>
</evidence>
<gene>
    <name evidence="19" type="primary">LOC106175926</name>
</gene>
<evidence type="ECO:0000256" key="15">
    <source>
        <dbReference type="RuleBase" id="RU362081"/>
    </source>
</evidence>
<evidence type="ECO:0000256" key="2">
    <source>
        <dbReference type="ARBA" id="ARBA00012517"/>
    </source>
</evidence>
<dbReference type="InterPro" id="IPR017969">
    <property type="entry name" value="Heavy-metal-associated_CS"/>
</dbReference>
<feature type="transmembrane region" description="Helical" evidence="15">
    <location>
        <begin position="747"/>
        <end position="772"/>
    </location>
</feature>
<dbReference type="PROSITE" id="PS50846">
    <property type="entry name" value="HMA_2"/>
    <property type="match status" value="8"/>
</dbReference>
<dbReference type="InterPro" id="IPR044492">
    <property type="entry name" value="P_typ_ATPase_HD_dom"/>
</dbReference>
<evidence type="ECO:0000256" key="1">
    <source>
        <dbReference type="ARBA" id="ARBA00004166"/>
    </source>
</evidence>
<feature type="transmembrane region" description="Helical" evidence="15">
    <location>
        <begin position="1410"/>
        <end position="1433"/>
    </location>
</feature>
<dbReference type="InterPro" id="IPR023298">
    <property type="entry name" value="ATPase_P-typ_TM_dom_sf"/>
</dbReference>
<dbReference type="Gene3D" id="2.70.150.10">
    <property type="entry name" value="Calcium-transporting ATPase, cytoplasmic transduction domain A"/>
    <property type="match status" value="1"/>
</dbReference>
<dbReference type="SUPFAM" id="SSF81653">
    <property type="entry name" value="Calcium ATPase, transduction domain A"/>
    <property type="match status" value="1"/>
</dbReference>
<feature type="domain" description="HMA" evidence="17">
    <location>
        <begin position="152"/>
        <end position="218"/>
    </location>
</feature>
<reference evidence="19" key="1">
    <citation type="submission" date="2025-08" db="UniProtKB">
        <authorList>
            <consortium name="RefSeq"/>
        </authorList>
    </citation>
    <scope>IDENTIFICATION</scope>
    <source>
        <tissue evidence="19">Gonads</tissue>
    </source>
</reference>
<dbReference type="InterPro" id="IPR036163">
    <property type="entry name" value="HMA_dom_sf"/>
</dbReference>
<dbReference type="PANTHER" id="PTHR46594">
    <property type="entry name" value="P-TYPE CATION-TRANSPORTING ATPASE"/>
    <property type="match status" value="1"/>
</dbReference>
<evidence type="ECO:0000256" key="16">
    <source>
        <dbReference type="SAM" id="MobiDB-lite"/>
    </source>
</evidence>
<dbReference type="InterPro" id="IPR023214">
    <property type="entry name" value="HAD_sf"/>
</dbReference>
<feature type="transmembrane region" description="Helical" evidence="15">
    <location>
        <begin position="1381"/>
        <end position="1404"/>
    </location>
</feature>
<dbReference type="InterPro" id="IPR027256">
    <property type="entry name" value="P-typ_ATPase_IB"/>
</dbReference>
<feature type="domain" description="HMA" evidence="17">
    <location>
        <begin position="337"/>
        <end position="403"/>
    </location>
</feature>
<dbReference type="PROSITE" id="PS00154">
    <property type="entry name" value="ATPASE_E1_E2"/>
    <property type="match status" value="1"/>
</dbReference>
<proteinExistence type="inferred from homology"/>
<dbReference type="InterPro" id="IPR059000">
    <property type="entry name" value="ATPase_P-type_domA"/>
</dbReference>
<protein>
    <recommendedName>
        <fullName evidence="2">P-type Cu(+) transporter</fullName>
        <ecNumber evidence="2">7.2.2.8</ecNumber>
    </recommendedName>
</protein>
<dbReference type="SFLD" id="SFLDG00002">
    <property type="entry name" value="C1.7:_P-type_atpase_like"/>
    <property type="match status" value="1"/>
</dbReference>
<feature type="transmembrane region" description="Helical" evidence="15">
    <location>
        <begin position="982"/>
        <end position="1007"/>
    </location>
</feature>
<feature type="domain" description="HMA" evidence="17">
    <location>
        <begin position="536"/>
        <end position="602"/>
    </location>
</feature>
<dbReference type="PRINTS" id="PR00119">
    <property type="entry name" value="CATATPASE"/>
</dbReference>
<dbReference type="Gene3D" id="3.40.1110.10">
    <property type="entry name" value="Calcium-transporting ATPase, cytoplasmic domain N"/>
    <property type="match status" value="1"/>
</dbReference>
<dbReference type="SUPFAM" id="SSF55008">
    <property type="entry name" value="HMA, heavy metal-associated domain"/>
    <property type="match status" value="8"/>
</dbReference>
<feature type="region of interest" description="Disordered" evidence="16">
    <location>
        <begin position="498"/>
        <end position="517"/>
    </location>
</feature>
<keyword evidence="12" id="KW-0186">Copper</keyword>
<dbReference type="NCBIfam" id="TIGR00003">
    <property type="entry name" value="copper ion binding protein"/>
    <property type="match status" value="8"/>
</dbReference>
<dbReference type="GeneID" id="106175926"/>
<dbReference type="GO" id="GO:0005524">
    <property type="term" value="F:ATP binding"/>
    <property type="evidence" value="ECO:0007669"/>
    <property type="project" value="UniProtKB-UniRule"/>
</dbReference>
<evidence type="ECO:0000256" key="11">
    <source>
        <dbReference type="ARBA" id="ARBA00022989"/>
    </source>
</evidence>
<evidence type="ECO:0000256" key="13">
    <source>
        <dbReference type="ARBA" id="ARBA00023065"/>
    </source>
</evidence>
<keyword evidence="10" id="KW-1278">Translocase</keyword>
<accession>A0A1S3JT41</accession>
<dbReference type="STRING" id="7574.A0A1S3JT41"/>
<evidence type="ECO:0000313" key="19">
    <source>
        <dbReference type="RefSeq" id="XP_013413555.1"/>
    </source>
</evidence>
<feature type="transmembrane region" description="Helical" evidence="15">
    <location>
        <begin position="703"/>
        <end position="727"/>
    </location>
</feature>
<dbReference type="InterPro" id="IPR036412">
    <property type="entry name" value="HAD-like_sf"/>
</dbReference>
<sequence length="1524" mass="164778">MMSEAVISIQGMTCQSCVKNIEVNMAAFPGISTIEVSLENQEGVVSFDPTVTTAEKIAEGIDDMGFEAKVKSPGSSPQEVTIYIEGMTCQSCVKNIEGAISMRSGVKQIKVSLSQKQASIRYDPSQTNPRTLREHIDDMGFEAFLEKPKQTVNVKIGVEGMTCQSCVKNIEGNMSSKPGVRHIQVSLERKEANITYDPSVVTAQMLRDQINDMGFEATLPSNGSSTSFDEFHELAKTRSHADFGKCRLHIEGMTCQSCIKNIEGVIGEFPGVKTIKVTLETKSADVTFDSSIVTAQAVADRISDMGFDCNVADQQDEFDEIASRSAPTKSPPDGTLAKCMVDIEGMTCMSCVKNIEGTLSDEKGIAQVSVSLEEKRGTVQYDPALWSPTTVAERISDMGYDSVVHAAAIPKVPSTISTTVISIKGMTCNSCVKTIQEVISEKPGVRSIKVSLQEEQGVIQYDPDVTSPQQLRDAIDDMGFDACITDETKFPPETTVIMNGSAGPVKSTPSRGHLPKTNHGMVLQRKVDTVEEDDLEKCHLHVSGMTCASCVANIERNLLKVPGISSVLVALMAQKAEVKYDPAYMMPSQIATLVTELGYPAMLIENEGTGDGHLEIQIGGMTCSSCVHRIESHMVKQPGIKSAIVSLATNRGRFEFDPENTGPRDIMNEIRDMGYEASLVTDNSKNSAAHEHRKTTRQWRNSFLFSLILGVPCMVVMMYFMFAYMHMPGHQMAAGGSNDTADSSPGVPMVTAGLSVENLILFLLATPVQFIGGRYFYIQAYKALKHRSTNMDVLIVMATTISYVYSVIVVAVAMVMQESTSPRTFFETTPMLMVFISLGRWLEHIAKGKTSEALTKLMSLQASEALLLECDKNGQVIKEQRISVDLVHRGDILKVLPGEKIPVDGKVTEGHSMCDESLITGESMPVEKKKGSSVIGGSINQNGTLLVEATHVGADSALAQIVRLVEEAQTSKAPLQAVADTIAGYFVPGVCTISLLTAVVWVIVGYATYNQLDIHWKSESGMGKNEIIFQHAFKFAITVLAIACPCALGLATPTAVMVGTGVGATNGILIKGGEPLEIAHKVQSIVFDKTGTITRGIAELTRLTLFNTGLSKHLVIAVTGTAETSSEHPVAAAIVKYAKQALGAETLGKVLDFQAVPGCGLKCRVTNVDHLVSSMETKDILKEHTNIDRDEIQDLQDAPSSSGYEVLIGNREWMSRNMLTVTEAMDQEMSYHENKGETAVLCAINGEIVAMLAVADTVKEEAHLAVYTLKKMGLNVFLLTGDNLKTAKAIAKQVGISKVFAEVLPSHKVAKIKQLQKDGHRVAMVGDGVNDSPALAQADLGIAIGTGTDVAVEAAGVVLIRNDLLDVVAAMRLSKKTVRRIRFNFLAATIYNIVGIPVAAGALFPIGIELMPWMASAAMAASSVSVVCSSLLLKLFKKPNREDLLTQEYFQKFSSGRDEYGEDDISVHCGMDADFDPDIYGKTSLKGSIKSIVSKLNIANRPKGHEYNSLLSVNAHEEMEMDPV</sequence>
<keyword evidence="5 15" id="KW-0479">Metal-binding</keyword>
<dbReference type="Proteomes" id="UP000085678">
    <property type="component" value="Unplaced"/>
</dbReference>
<dbReference type="InParanoid" id="A0A1S3JT41"/>
<keyword evidence="4 15" id="KW-0812">Transmembrane</keyword>
<dbReference type="RefSeq" id="XP_013413555.1">
    <property type="nucleotide sequence ID" value="XM_013558101.1"/>
</dbReference>
<feature type="domain" description="HMA" evidence="17">
    <location>
        <begin position="78"/>
        <end position="144"/>
    </location>
</feature>
<dbReference type="GO" id="GO:0140581">
    <property type="term" value="F:P-type monovalent copper transporter activity"/>
    <property type="evidence" value="ECO:0007669"/>
    <property type="project" value="UniProtKB-EC"/>
</dbReference>
<dbReference type="GO" id="GO:0016887">
    <property type="term" value="F:ATP hydrolysis activity"/>
    <property type="evidence" value="ECO:0007669"/>
    <property type="project" value="InterPro"/>
</dbReference>
<comment type="similarity">
    <text evidence="15">Belongs to the cation transport ATPase (P-type) (TC 3.A.3) family. Type IB subfamily.</text>
</comment>
<evidence type="ECO:0000256" key="14">
    <source>
        <dbReference type="ARBA" id="ARBA00023136"/>
    </source>
</evidence>